<keyword evidence="5" id="KW-1185">Reference proteome</keyword>
<proteinExistence type="inferred from homology"/>
<dbReference type="PRINTS" id="PR00412">
    <property type="entry name" value="EPOXHYDRLASE"/>
</dbReference>
<feature type="domain" description="AB hydrolase-1" evidence="3">
    <location>
        <begin position="599"/>
        <end position="700"/>
    </location>
</feature>
<dbReference type="EMBL" id="WVTA01000021">
    <property type="protein sequence ID" value="KAK3197077.1"/>
    <property type="molecule type" value="Genomic_DNA"/>
</dbReference>
<evidence type="ECO:0000256" key="1">
    <source>
        <dbReference type="ARBA" id="ARBA00010088"/>
    </source>
</evidence>
<dbReference type="Pfam" id="PF00561">
    <property type="entry name" value="Abhydrolase_1"/>
    <property type="match status" value="1"/>
</dbReference>
<evidence type="ECO:0000256" key="2">
    <source>
        <dbReference type="ARBA" id="ARBA00022801"/>
    </source>
</evidence>
<sequence>MYAGQQQQASEYPQDPAEWEMVGGNLLPQEPTAVIVQDAKGKSRWTVSIPSKYEFPLKPQHYRDICTQSMEMSKQLREDAQANSGIARRMLGYYQKDQYYIDIGDAEAQALLPHSTVTGERPKGFVDDVAIADKEPTDGQKVCDKTLTYVMETSDAGFGNTLMRLWMSYGLAKAENRTFFIDDTRWPYGKYSTFFLPPPAAGCRPPPPSHMTPCPHTARHLVVSGATATSSFGHAFNEEWEDPTKMYVQRQHKIFGLLRTGYEALFRLRADDATYVLDHAHNLYGPIAQDGGISIGLHVRRGDKHPYEFQYKEDYIPLDRYMDAARDLYIDRIENAHSKAKLQRSLEENNLFARHTSSKLVLASDDPTVYESTELGPNSVRAQDRIILATKAALEAAQGRKNPWIDEITGWEGGFYRDVFLSLGQPTKDAQTSHDPANIPEAALSLRELVGRAYLMDLAVVGKADTVVCTQREYSNFGSLKMFSKTTFPVYLPLLSLLSGASTAHPLSEQTPAYPTGPRPYTVNVDPAFIEETRVKASQFRKTEPIDAPAWFDGPPTSEINAVAKYWTEDPRPRGNYASNESLGLHFIHERSSREDAIPILFLHGWPSTSLEWEKIILPLAHPSDPSQPAFHVVAPDLPGYGFSSPPKAPGLGASEHATLFASLMSQLGYDRYALYSTDLGTVVALSYVVDYAPRIINHITDFYIVFPSAEDTARLAANQTTPEETAYLNSINAFLADHSAYSAIHSTLPLSLAYALNDSPVGFLAWRYQLAWTVGDAEYTPSSSSPTRCSFWGGVALSRVAEFQLCAEEFCGEDGECDVL</sequence>
<organism evidence="4 5">
    <name type="scientific">Pseudopithomyces chartarum</name>
    <dbReference type="NCBI Taxonomy" id="1892770"/>
    <lineage>
        <taxon>Eukaryota</taxon>
        <taxon>Fungi</taxon>
        <taxon>Dikarya</taxon>
        <taxon>Ascomycota</taxon>
        <taxon>Pezizomycotina</taxon>
        <taxon>Dothideomycetes</taxon>
        <taxon>Pleosporomycetidae</taxon>
        <taxon>Pleosporales</taxon>
        <taxon>Massarineae</taxon>
        <taxon>Didymosphaeriaceae</taxon>
        <taxon>Pseudopithomyces</taxon>
    </lineage>
</organism>
<gene>
    <name evidence="4" type="ORF">GRF29_1536g529673</name>
</gene>
<keyword evidence="2" id="KW-0378">Hydrolase</keyword>
<reference evidence="4 5" key="1">
    <citation type="submission" date="2021-02" db="EMBL/GenBank/DDBJ databases">
        <title>Genome assembly of Pseudopithomyces chartarum.</title>
        <authorList>
            <person name="Jauregui R."/>
            <person name="Singh J."/>
            <person name="Voisey C."/>
        </authorList>
    </citation>
    <scope>NUCLEOTIDE SEQUENCE [LARGE SCALE GENOMIC DNA]</scope>
    <source>
        <strain evidence="4 5">AGR01</strain>
    </source>
</reference>
<dbReference type="Gene3D" id="3.40.50.1820">
    <property type="entry name" value="alpha/beta hydrolase"/>
    <property type="match status" value="1"/>
</dbReference>
<dbReference type="GO" id="GO:0004301">
    <property type="term" value="F:epoxide hydrolase activity"/>
    <property type="evidence" value="ECO:0007669"/>
    <property type="project" value="TreeGrafter"/>
</dbReference>
<protein>
    <recommendedName>
        <fullName evidence="3">AB hydrolase-1 domain-containing protein</fullName>
    </recommendedName>
</protein>
<dbReference type="PANTHER" id="PTHR21661:SF35">
    <property type="entry name" value="EPOXIDE HYDROLASE"/>
    <property type="match status" value="1"/>
</dbReference>
<accession>A0AAN6LNV0</accession>
<dbReference type="InterPro" id="IPR029058">
    <property type="entry name" value="AB_hydrolase_fold"/>
</dbReference>
<dbReference type="Proteomes" id="UP001280581">
    <property type="component" value="Unassembled WGS sequence"/>
</dbReference>
<dbReference type="AlphaFoldDB" id="A0AAN6LNV0"/>
<dbReference type="PANTHER" id="PTHR21661">
    <property type="entry name" value="EPOXIDE HYDROLASE 1-RELATED"/>
    <property type="match status" value="1"/>
</dbReference>
<comment type="caution">
    <text evidence="4">The sequence shown here is derived from an EMBL/GenBank/DDBJ whole genome shotgun (WGS) entry which is preliminary data.</text>
</comment>
<evidence type="ECO:0000313" key="4">
    <source>
        <dbReference type="EMBL" id="KAK3197077.1"/>
    </source>
</evidence>
<evidence type="ECO:0000313" key="5">
    <source>
        <dbReference type="Proteomes" id="UP001280581"/>
    </source>
</evidence>
<dbReference type="InterPro" id="IPR000073">
    <property type="entry name" value="AB_hydrolase_1"/>
</dbReference>
<comment type="similarity">
    <text evidence="1">Belongs to the peptidase S33 family.</text>
</comment>
<evidence type="ECO:0000259" key="3">
    <source>
        <dbReference type="Pfam" id="PF00561"/>
    </source>
</evidence>
<dbReference type="InterPro" id="IPR000639">
    <property type="entry name" value="Epox_hydrolase-like"/>
</dbReference>
<dbReference type="Gene3D" id="3.40.50.11350">
    <property type="match status" value="1"/>
</dbReference>
<name>A0AAN6LNV0_9PLEO</name>
<dbReference type="GO" id="GO:0097176">
    <property type="term" value="P:epoxide metabolic process"/>
    <property type="evidence" value="ECO:0007669"/>
    <property type="project" value="TreeGrafter"/>
</dbReference>
<dbReference type="SUPFAM" id="SSF53474">
    <property type="entry name" value="alpha/beta-Hydrolases"/>
    <property type="match status" value="1"/>
</dbReference>